<keyword evidence="6" id="KW-0411">Iron-sulfur</keyword>
<reference evidence="8 9" key="1">
    <citation type="submission" date="2024-09" db="EMBL/GenBank/DDBJ databases">
        <authorList>
            <person name="D'Angelo T."/>
        </authorList>
    </citation>
    <scope>NUCLEOTIDE SEQUENCE [LARGE SCALE GENOMIC DNA]</scope>
    <source>
        <strain evidence="8">SAG AM-311-F02</strain>
    </source>
</reference>
<dbReference type="PANTHER" id="PTHR11228:SF7">
    <property type="entry name" value="PQQA PEPTIDE CYCLASE"/>
    <property type="match status" value="1"/>
</dbReference>
<evidence type="ECO:0000313" key="8">
    <source>
        <dbReference type="EMBL" id="MFC1799813.1"/>
    </source>
</evidence>
<comment type="caution">
    <text evidence="8">The sequence shown here is derived from an EMBL/GenBank/DDBJ whole genome shotgun (WGS) entry which is preliminary data.</text>
</comment>
<evidence type="ECO:0000256" key="6">
    <source>
        <dbReference type="ARBA" id="ARBA00023014"/>
    </source>
</evidence>
<keyword evidence="9" id="KW-1185">Reference proteome</keyword>
<dbReference type="PIRSF" id="PIRSF037420">
    <property type="entry name" value="PQQ_syn_pqqE"/>
    <property type="match status" value="1"/>
</dbReference>
<evidence type="ECO:0000256" key="2">
    <source>
        <dbReference type="ARBA" id="ARBA00022485"/>
    </source>
</evidence>
<dbReference type="SFLD" id="SFLDG01067">
    <property type="entry name" value="SPASM/twitch_domain_containing"/>
    <property type="match status" value="1"/>
</dbReference>
<dbReference type="Gene3D" id="3.20.20.70">
    <property type="entry name" value="Aldolase class I"/>
    <property type="match status" value="1"/>
</dbReference>
<keyword evidence="3" id="KW-0949">S-adenosyl-L-methionine</keyword>
<evidence type="ECO:0000259" key="7">
    <source>
        <dbReference type="PROSITE" id="PS51918"/>
    </source>
</evidence>
<dbReference type="PANTHER" id="PTHR11228">
    <property type="entry name" value="RADICAL SAM DOMAIN PROTEIN"/>
    <property type="match status" value="1"/>
</dbReference>
<dbReference type="InterPro" id="IPR058240">
    <property type="entry name" value="rSAM_sf"/>
</dbReference>
<dbReference type="SFLD" id="SFLDG01386">
    <property type="entry name" value="main_SPASM_domain-containing"/>
    <property type="match status" value="1"/>
</dbReference>
<evidence type="ECO:0000256" key="1">
    <source>
        <dbReference type="ARBA" id="ARBA00001966"/>
    </source>
</evidence>
<proteinExistence type="predicted"/>
<dbReference type="Pfam" id="PF04055">
    <property type="entry name" value="Radical_SAM"/>
    <property type="match status" value="1"/>
</dbReference>
<dbReference type="InterPro" id="IPR023885">
    <property type="entry name" value="4Fe4S-binding_SPASM_dom"/>
</dbReference>
<keyword evidence="4" id="KW-0479">Metal-binding</keyword>
<dbReference type="PROSITE" id="PS51918">
    <property type="entry name" value="RADICAL_SAM"/>
    <property type="match status" value="1"/>
</dbReference>
<dbReference type="InterPro" id="IPR017200">
    <property type="entry name" value="PqqE-like"/>
</dbReference>
<evidence type="ECO:0000313" key="9">
    <source>
        <dbReference type="Proteomes" id="UP001594288"/>
    </source>
</evidence>
<comment type="cofactor">
    <cofactor evidence="1">
        <name>[4Fe-4S] cluster</name>
        <dbReference type="ChEBI" id="CHEBI:49883"/>
    </cofactor>
</comment>
<dbReference type="Pfam" id="PF13186">
    <property type="entry name" value="SPASM"/>
    <property type="match status" value="1"/>
</dbReference>
<evidence type="ECO:0000256" key="4">
    <source>
        <dbReference type="ARBA" id="ARBA00022723"/>
    </source>
</evidence>
<dbReference type="InterPro" id="IPR050377">
    <property type="entry name" value="Radical_SAM_PqqE_MftC-like"/>
</dbReference>
<keyword evidence="5" id="KW-0408">Iron</keyword>
<dbReference type="SUPFAM" id="SSF102114">
    <property type="entry name" value="Radical SAM enzymes"/>
    <property type="match status" value="1"/>
</dbReference>
<keyword evidence="2" id="KW-0004">4Fe-4S</keyword>
<feature type="domain" description="Radical SAM core" evidence="7">
    <location>
        <begin position="2"/>
        <end position="216"/>
    </location>
</feature>
<dbReference type="CDD" id="cd01335">
    <property type="entry name" value="Radical_SAM"/>
    <property type="match status" value="1"/>
</dbReference>
<name>A0ABV6YP55_UNCEI</name>
<dbReference type="InterPro" id="IPR007197">
    <property type="entry name" value="rSAM"/>
</dbReference>
<organism evidence="8 9">
    <name type="scientific">Eiseniibacteriota bacterium</name>
    <dbReference type="NCBI Taxonomy" id="2212470"/>
    <lineage>
        <taxon>Bacteria</taxon>
        <taxon>Candidatus Eiseniibacteriota</taxon>
    </lineage>
</organism>
<dbReference type="InterPro" id="IPR013785">
    <property type="entry name" value="Aldolase_TIM"/>
</dbReference>
<evidence type="ECO:0000256" key="3">
    <source>
        <dbReference type="ARBA" id="ARBA00022691"/>
    </source>
</evidence>
<protein>
    <submittedName>
        <fullName evidence="8">Radical SAM protein</fullName>
    </submittedName>
</protein>
<sequence>MPVGPTHAIIAITDRCNARCVMCDIWQKPAGIELRPGDYSRLPSSLKEINVTGGEPLLRSDLAEVIGAMQRQCPGVRIVLSTNGLLPKRLEKLLETVRGIAVRISLDGMDGLHDTIRGIEGAFDRVLESIEVARRAGITDLGLSATMTRQNAGTVADVQAFAREQGLEFTVTVAHSSSFFFGDQTSEEPDSGRAISDMKTMRGRLYESTHPKEWFRAYYVSGLIDVLHGSPRPVRCHAGRDFFYVDPEGNVYPCHILERKMGNIRDRSFEQMLADDPSVLKAVAGCGQRCWMTCTVAPEMRRKLPEYAIRVGWAKLRHHVGKALGKK</sequence>
<gene>
    <name evidence="8" type="ORF">ACFL2Z_02760</name>
</gene>
<dbReference type="Proteomes" id="UP001594288">
    <property type="component" value="Unassembled WGS sequence"/>
</dbReference>
<accession>A0ABV6YP55</accession>
<evidence type="ECO:0000256" key="5">
    <source>
        <dbReference type="ARBA" id="ARBA00023004"/>
    </source>
</evidence>
<dbReference type="EMBL" id="JBHPEI010000033">
    <property type="protein sequence ID" value="MFC1799813.1"/>
    <property type="molecule type" value="Genomic_DNA"/>
</dbReference>
<dbReference type="SFLD" id="SFLDS00029">
    <property type="entry name" value="Radical_SAM"/>
    <property type="match status" value="1"/>
</dbReference>